<dbReference type="InterPro" id="IPR043128">
    <property type="entry name" value="Rev_trsase/Diguanyl_cyclase"/>
</dbReference>
<dbReference type="PANTHER" id="PTHR41694:SF3">
    <property type="entry name" value="RNA-DIRECTED DNA POLYMERASE-RELATED"/>
    <property type="match status" value="1"/>
</dbReference>
<feature type="non-terminal residue" evidence="10">
    <location>
        <position position="1"/>
    </location>
</feature>
<organism evidence="10 11">
    <name type="scientific">Certhia brachydactyla</name>
    <name type="common">short-toed tree-creeper</name>
    <dbReference type="NCBI Taxonomy" id="73330"/>
    <lineage>
        <taxon>Eukaryota</taxon>
        <taxon>Metazoa</taxon>
        <taxon>Chordata</taxon>
        <taxon>Craniata</taxon>
        <taxon>Vertebrata</taxon>
        <taxon>Euteleostomi</taxon>
        <taxon>Archelosauria</taxon>
        <taxon>Archosauria</taxon>
        <taxon>Dinosauria</taxon>
        <taxon>Saurischia</taxon>
        <taxon>Theropoda</taxon>
        <taxon>Coelurosauria</taxon>
        <taxon>Aves</taxon>
        <taxon>Neognathae</taxon>
        <taxon>Neoaves</taxon>
        <taxon>Telluraves</taxon>
        <taxon>Australaves</taxon>
        <taxon>Passeriformes</taxon>
        <taxon>Certhiidae</taxon>
        <taxon>Certhiinae</taxon>
        <taxon>Certhia</taxon>
    </lineage>
</organism>
<dbReference type="GO" id="GO:0008270">
    <property type="term" value="F:zinc ion binding"/>
    <property type="evidence" value="ECO:0007669"/>
    <property type="project" value="UniProtKB-KW"/>
</dbReference>
<keyword evidence="6" id="KW-0378">Hydrolase</keyword>
<dbReference type="OrthoDB" id="9339466at2759"/>
<dbReference type="PROSITE" id="PS50876">
    <property type="entry name" value="ZF_INTEGRASE"/>
    <property type="match status" value="1"/>
</dbReference>
<dbReference type="Pfam" id="PF02022">
    <property type="entry name" value="Integrase_Zn"/>
    <property type="match status" value="1"/>
</dbReference>
<proteinExistence type="predicted"/>
<keyword evidence="5" id="KW-0255">Endonuclease</keyword>
<protein>
    <submittedName>
        <fullName evidence="10">POK8 protein</fullName>
    </submittedName>
</protein>
<evidence type="ECO:0000256" key="3">
    <source>
        <dbReference type="ARBA" id="ARBA00022722"/>
    </source>
</evidence>
<keyword evidence="4" id="KW-0479">Metal-binding</keyword>
<sequence length="132" mass="14684">MEALQLGLPNPAMLPYQWPLLIVDLKDCFFTIALHPNDTKRFAFTLPALNREGPDKRFEWTTGPLSQQVIAREAHSIFHQNAKGLQKEFKISQAEATSIVRLCPTCSNHNGGIGLGLGVNPRGTSANELWQM</sequence>
<feature type="domain" description="Integrase-type" evidence="9">
    <location>
        <begin position="66"/>
        <end position="107"/>
    </location>
</feature>
<dbReference type="AlphaFoldDB" id="A0A7L1W1G1"/>
<comment type="caution">
    <text evidence="10">The sequence shown here is derived from an EMBL/GenBank/DDBJ whole genome shotgun (WGS) entry which is preliminary data.</text>
</comment>
<dbReference type="EMBL" id="VXBV01001864">
    <property type="protein sequence ID" value="NXO91516.1"/>
    <property type="molecule type" value="Genomic_DNA"/>
</dbReference>
<dbReference type="Gene3D" id="3.10.10.10">
    <property type="entry name" value="HIV Type 1 Reverse Transcriptase, subunit A, domain 1"/>
    <property type="match status" value="1"/>
</dbReference>
<evidence type="ECO:0000256" key="1">
    <source>
        <dbReference type="ARBA" id="ARBA00022679"/>
    </source>
</evidence>
<evidence type="ECO:0000256" key="2">
    <source>
        <dbReference type="ARBA" id="ARBA00022695"/>
    </source>
</evidence>
<keyword evidence="2" id="KW-0548">Nucleotidyltransferase</keyword>
<dbReference type="SUPFAM" id="SSF56672">
    <property type="entry name" value="DNA/RNA polymerases"/>
    <property type="match status" value="1"/>
</dbReference>
<dbReference type="Proteomes" id="UP000536092">
    <property type="component" value="Unassembled WGS sequence"/>
</dbReference>
<feature type="non-terminal residue" evidence="10">
    <location>
        <position position="132"/>
    </location>
</feature>
<dbReference type="Gene3D" id="3.30.70.270">
    <property type="match status" value="1"/>
</dbReference>
<keyword evidence="7" id="KW-0695">RNA-directed DNA polymerase</keyword>
<reference evidence="10 11" key="1">
    <citation type="submission" date="2019-09" db="EMBL/GenBank/DDBJ databases">
        <title>Bird 10,000 Genomes (B10K) Project - Family phase.</title>
        <authorList>
            <person name="Zhang G."/>
        </authorList>
    </citation>
    <scope>NUCLEOTIDE SEQUENCE [LARGE SCALE GENOMIC DNA]</scope>
    <source>
        <strain evidence="10">B10K-DU-002-20</strain>
        <tissue evidence="10">Muscle</tissue>
    </source>
</reference>
<dbReference type="Gene3D" id="1.10.10.200">
    <property type="match status" value="1"/>
</dbReference>
<dbReference type="GO" id="GO:0016787">
    <property type="term" value="F:hydrolase activity"/>
    <property type="evidence" value="ECO:0007669"/>
    <property type="project" value="UniProtKB-KW"/>
</dbReference>
<dbReference type="GO" id="GO:0003964">
    <property type="term" value="F:RNA-directed DNA polymerase activity"/>
    <property type="evidence" value="ECO:0007669"/>
    <property type="project" value="UniProtKB-KW"/>
</dbReference>
<evidence type="ECO:0000259" key="9">
    <source>
        <dbReference type="PROSITE" id="PS50876"/>
    </source>
</evidence>
<keyword evidence="8" id="KW-0862">Zinc</keyword>
<evidence type="ECO:0000256" key="7">
    <source>
        <dbReference type="ARBA" id="ARBA00022918"/>
    </source>
</evidence>
<dbReference type="GO" id="GO:0035613">
    <property type="term" value="F:RNA stem-loop binding"/>
    <property type="evidence" value="ECO:0007669"/>
    <property type="project" value="TreeGrafter"/>
</dbReference>
<dbReference type="PANTHER" id="PTHR41694">
    <property type="entry name" value="ENDOGENOUS RETROVIRUS GROUP K MEMBER POL PROTEIN"/>
    <property type="match status" value="1"/>
</dbReference>
<keyword evidence="3" id="KW-0540">Nuclease</keyword>
<accession>A0A7L1W1G1</accession>
<evidence type="ECO:0000256" key="4">
    <source>
        <dbReference type="ARBA" id="ARBA00022723"/>
    </source>
</evidence>
<name>A0A7L1W1G1_9PASS</name>
<gene>
    <name evidence="10" type="primary">Ervk8</name>
    <name evidence="10" type="ORF">CERBRA_R15756</name>
</gene>
<keyword evidence="8" id="KW-0863">Zinc-finger</keyword>
<dbReference type="GO" id="GO:0004519">
    <property type="term" value="F:endonuclease activity"/>
    <property type="evidence" value="ECO:0007669"/>
    <property type="project" value="UniProtKB-KW"/>
</dbReference>
<dbReference type="SUPFAM" id="SSF46919">
    <property type="entry name" value="N-terminal Zn binding domain of HIV integrase"/>
    <property type="match status" value="1"/>
</dbReference>
<dbReference type="InterPro" id="IPR017856">
    <property type="entry name" value="Integrase-like_N"/>
</dbReference>
<evidence type="ECO:0000313" key="11">
    <source>
        <dbReference type="Proteomes" id="UP000536092"/>
    </source>
</evidence>
<dbReference type="InterPro" id="IPR003308">
    <property type="entry name" value="Integrase_Zn-bd_dom_N"/>
</dbReference>
<keyword evidence="1" id="KW-0808">Transferase</keyword>
<evidence type="ECO:0000313" key="10">
    <source>
        <dbReference type="EMBL" id="NXO91516.1"/>
    </source>
</evidence>
<evidence type="ECO:0000256" key="5">
    <source>
        <dbReference type="ARBA" id="ARBA00022759"/>
    </source>
</evidence>
<keyword evidence="11" id="KW-1185">Reference proteome</keyword>
<evidence type="ECO:0000256" key="6">
    <source>
        <dbReference type="ARBA" id="ARBA00022801"/>
    </source>
</evidence>
<evidence type="ECO:0000256" key="8">
    <source>
        <dbReference type="PROSITE-ProRule" id="PRU00450"/>
    </source>
</evidence>
<dbReference type="InterPro" id="IPR043502">
    <property type="entry name" value="DNA/RNA_pol_sf"/>
</dbReference>